<sequence>CADKEDPKKHKSKSKVVCGYPISIFFIVVNEFCERFSYYGMRAVLVLYFKYFLLWDDDLSTSIYHTFVALCYLTPILGAIVADSWLGKFKTIIYLSIVYAIGQVAMAVSAIHDITDSDRNGTPNNMTFHVVLSMVGLFLIALGTGGIKPCVAAFGGDQFSEHQDKQRRTFFSVFYLCINGGSLLSTIITPILRAQDCGIYSQQKCYSLAFGVPAALMVVALAVFIIGSGMYYKPEPQGNIMLEVCKCIGFAVKNRYRHRSKKYPKRQHWMDWAEEKYDKLLIAQIKMVLKVLFLYIPLPMFWTLFDQKMDSAGHHHGWTLCKSADKTKHGLIVIQPDQMQTVNPILILTLVPIMDSIIYPLIKKCGFNFTPLKRMTVGMIMAAIAFVCAALVQMEIDVSIEQMLCSFSFSPQADDLISKPQQGSNEIRFINGMDTPVNVSTPAADFGQIEPFYYSNYTKIKNGERSFLFIRTTFTLQSGSQSCKYSAEFGFGSSYTYFIPSTLIFGPNCQESITVSENIKPNSVHLALQIPQYFFITAGEVMFSVTGLEFSYSQAPSNMKAVLQAGWLFTVAIGNFIVLIVAELAKLPKQWTEYILFASLLVAVCIIFSIMAYFYTYIDPAEIEAQFKKDNEDDEDDQSKLQKQEVEMTKKDSIESHREGKQTRM</sequence>
<keyword evidence="7" id="KW-0769">Symport</keyword>
<evidence type="ECO:0000256" key="24">
    <source>
        <dbReference type="ARBA" id="ARBA00041093"/>
    </source>
</evidence>
<comment type="catalytic activity">
    <reaction evidence="34">
        <text>L-tyrosylglycine(out) + H(+)(out) = L-tyrosylglycine(in) + H(+)(in)</text>
        <dbReference type="Rhea" id="RHEA:71711"/>
        <dbReference type="ChEBI" id="CHEBI:15378"/>
        <dbReference type="ChEBI" id="CHEBI:191210"/>
    </reaction>
    <physiologicalReaction direction="left-to-right" evidence="34">
        <dbReference type="Rhea" id="RHEA:71712"/>
    </physiologicalReaction>
</comment>
<keyword evidence="10 47" id="KW-1133">Transmembrane helix</keyword>
<evidence type="ECO:0000256" key="9">
    <source>
        <dbReference type="ARBA" id="ARBA00022927"/>
    </source>
</evidence>
<accession>A0A7N6AUK8</accession>
<evidence type="ECO:0000313" key="48">
    <source>
        <dbReference type="Ensembl" id="ENSATEP00000054045.2"/>
    </source>
</evidence>
<comment type="catalytic activity">
    <reaction evidence="15">
        <text>carnosine(out) + H(+)(out) = carnosine(in) + H(+)(in)</text>
        <dbReference type="Rhea" id="RHEA:64404"/>
        <dbReference type="ChEBI" id="CHEBI:15378"/>
        <dbReference type="ChEBI" id="CHEBI:57485"/>
    </reaction>
    <physiologicalReaction direction="left-to-right" evidence="15">
        <dbReference type="Rhea" id="RHEA:64405"/>
    </physiologicalReaction>
</comment>
<feature type="transmembrane region" description="Helical" evidence="47">
    <location>
        <begin position="173"/>
        <end position="194"/>
    </location>
</feature>
<evidence type="ECO:0000256" key="45">
    <source>
        <dbReference type="RuleBase" id="RU003755"/>
    </source>
</evidence>
<comment type="catalytic activity">
    <reaction evidence="22">
        <text>an L-amino acid tripeptide(out) + H(+)(out) = an L-amino acid tripeptide(in) + H(+)(in)</text>
        <dbReference type="Rhea" id="RHEA:64400"/>
        <dbReference type="ChEBI" id="CHEBI:15378"/>
        <dbReference type="ChEBI" id="CHEBI:155837"/>
    </reaction>
    <physiologicalReaction direction="left-to-right" evidence="22">
        <dbReference type="Rhea" id="RHEA:64401"/>
    </physiologicalReaction>
</comment>
<evidence type="ECO:0000256" key="29">
    <source>
        <dbReference type="ARBA" id="ARBA00050347"/>
    </source>
</evidence>
<evidence type="ECO:0000256" key="30">
    <source>
        <dbReference type="ARBA" id="ARBA00050357"/>
    </source>
</evidence>
<protein>
    <recommendedName>
        <fullName evidence="24">Solute carrier family 15 member 1</fullName>
    </recommendedName>
    <alternativeName>
        <fullName evidence="27">Intestinal H(+)/peptide cotransporter</fullName>
    </alternativeName>
    <alternativeName>
        <fullName evidence="25">Oligopeptide transporter, small intestine isoform</fullName>
    </alternativeName>
    <alternativeName>
        <fullName evidence="26">Peptide transporter 1</fullName>
    </alternativeName>
</protein>
<comment type="function">
    <text evidence="28">Electrogenic proton-coupled amino-acid transporter that transports oligopeptides of 2 to 4 amino acids with a preference for dipeptides. Transports neutral and monovalently charged peptides with a proton to peptide stoichiometry of 1:1 or 2:1. Primarily responsible for the absorption of dietary di- and tripeptides from the small intestinal lumen. Mediates transepithelial transport of muramyl and N-formylated bacterial dipeptides contributing to recognition of pathogenic bacteria by the mucosal immune system.</text>
</comment>
<evidence type="ECO:0000256" key="23">
    <source>
        <dbReference type="ARBA" id="ARBA00036905"/>
    </source>
</evidence>
<evidence type="ECO:0000256" key="12">
    <source>
        <dbReference type="ARBA" id="ARBA00023180"/>
    </source>
</evidence>
<evidence type="ECO:0000256" key="46">
    <source>
        <dbReference type="SAM" id="MobiDB-lite"/>
    </source>
</evidence>
<comment type="catalytic activity">
    <reaction evidence="37">
        <text>L-alanyl-L-prolylglycine(out) + H(+)(out) = L-alanyl-L-prolylglycine(in) + H(+)(in)</text>
        <dbReference type="Rhea" id="RHEA:64432"/>
        <dbReference type="ChEBI" id="CHEBI:15378"/>
        <dbReference type="ChEBI" id="CHEBI:155849"/>
    </reaction>
    <physiologicalReaction direction="left-to-right" evidence="37">
        <dbReference type="Rhea" id="RHEA:64433"/>
    </physiologicalReaction>
</comment>
<dbReference type="GO" id="GO:0016324">
    <property type="term" value="C:apical plasma membrane"/>
    <property type="evidence" value="ECO:0007669"/>
    <property type="project" value="UniProtKB-SubCell"/>
</dbReference>
<comment type="catalytic activity">
    <reaction evidence="41">
        <text>L-leucyl-L-proline(out) + H(+)(out) = L-leucyl-L-proline(in) + H(+)(in)</text>
        <dbReference type="Rhea" id="RHEA:64424"/>
        <dbReference type="ChEBI" id="CHEBI:15378"/>
        <dbReference type="ChEBI" id="CHEBI:155847"/>
    </reaction>
    <physiologicalReaction direction="left-to-right" evidence="41">
        <dbReference type="Rhea" id="RHEA:64425"/>
    </physiologicalReaction>
</comment>
<dbReference type="Gene3D" id="1.20.1250.20">
    <property type="entry name" value="MFS general substrate transporter like domains"/>
    <property type="match status" value="1"/>
</dbReference>
<comment type="catalytic activity">
    <reaction evidence="38">
        <text>L-phenylalanyl-L-phenylalanine(out) + H(+)(out) = L-phenylalanyl-L-phenylalanine(in) + H(+)(in)</text>
        <dbReference type="Rhea" id="RHEA:71707"/>
        <dbReference type="ChEBI" id="CHEBI:15378"/>
        <dbReference type="ChEBI" id="CHEBI:191205"/>
    </reaction>
    <physiologicalReaction direction="left-to-right" evidence="38">
        <dbReference type="Rhea" id="RHEA:71708"/>
    </physiologicalReaction>
</comment>
<dbReference type="GO" id="GO:0006857">
    <property type="term" value="P:oligopeptide transport"/>
    <property type="evidence" value="ECO:0007669"/>
    <property type="project" value="InterPro"/>
</dbReference>
<dbReference type="InterPro" id="IPR000109">
    <property type="entry name" value="POT_fam"/>
</dbReference>
<feature type="transmembrane region" description="Helical" evidence="47">
    <location>
        <begin position="530"/>
        <end position="550"/>
    </location>
</feature>
<evidence type="ECO:0000256" key="33">
    <source>
        <dbReference type="ARBA" id="ARBA00050915"/>
    </source>
</evidence>
<reference evidence="48" key="1">
    <citation type="submission" date="2021-04" db="EMBL/GenBank/DDBJ databases">
        <authorList>
            <consortium name="Wellcome Sanger Institute Data Sharing"/>
        </authorList>
    </citation>
    <scope>NUCLEOTIDE SEQUENCE [LARGE SCALE GENOMIC DNA]</scope>
</reference>
<name>A0A7N6AUK8_ANATE</name>
<dbReference type="Pfam" id="PF00854">
    <property type="entry name" value="PTR2"/>
    <property type="match status" value="2"/>
</dbReference>
<evidence type="ECO:0000256" key="40">
    <source>
        <dbReference type="ARBA" id="ARBA00052105"/>
    </source>
</evidence>
<feature type="transmembrane region" description="Helical" evidence="47">
    <location>
        <begin position="374"/>
        <end position="394"/>
    </location>
</feature>
<evidence type="ECO:0000256" key="4">
    <source>
        <dbReference type="ARBA" id="ARBA00022448"/>
    </source>
</evidence>
<evidence type="ECO:0000256" key="20">
    <source>
        <dbReference type="ARBA" id="ARBA00036515"/>
    </source>
</evidence>
<evidence type="ECO:0000256" key="15">
    <source>
        <dbReference type="ARBA" id="ARBA00034998"/>
    </source>
</evidence>
<evidence type="ECO:0000256" key="32">
    <source>
        <dbReference type="ARBA" id="ARBA00050390"/>
    </source>
</evidence>
<evidence type="ECO:0000256" key="21">
    <source>
        <dbReference type="ARBA" id="ARBA00036681"/>
    </source>
</evidence>
<dbReference type="PANTHER" id="PTHR11654">
    <property type="entry name" value="OLIGOPEPTIDE TRANSPORTER-RELATED"/>
    <property type="match status" value="1"/>
</dbReference>
<feature type="transmembrane region" description="Helical" evidence="47">
    <location>
        <begin position="12"/>
        <end position="30"/>
    </location>
</feature>
<keyword evidence="12" id="KW-0325">Glycoprotein</keyword>
<comment type="catalytic activity">
    <reaction evidence="33">
        <text>N-acetyl-D-muramoyl-L-alanyl-D-isoglutamine(out) + 2 H(+)(out) = N-acetyl-D-muramoyl-L-alanyl-D-isoglutamine(in) + 2 H(+)(in)</text>
        <dbReference type="Rhea" id="RHEA:64408"/>
        <dbReference type="ChEBI" id="CHEBI:15378"/>
        <dbReference type="ChEBI" id="CHEBI:155830"/>
    </reaction>
</comment>
<feature type="transmembrane region" description="Helical" evidence="47">
    <location>
        <begin position="345"/>
        <end position="362"/>
    </location>
</feature>
<evidence type="ECO:0000256" key="39">
    <source>
        <dbReference type="ARBA" id="ARBA00052040"/>
    </source>
</evidence>
<reference evidence="48" key="2">
    <citation type="submission" date="2025-08" db="UniProtKB">
        <authorList>
            <consortium name="Ensembl"/>
        </authorList>
    </citation>
    <scope>IDENTIFICATION</scope>
</reference>
<evidence type="ECO:0000256" key="8">
    <source>
        <dbReference type="ARBA" id="ARBA00022856"/>
    </source>
</evidence>
<evidence type="ECO:0000256" key="18">
    <source>
        <dbReference type="ARBA" id="ARBA00036337"/>
    </source>
</evidence>
<comment type="catalytic activity">
    <reaction evidence="20">
        <text>glycyl-L-proline(out) + H(+)(out) = glycyl-L-proline(in) + H(+)(in)</text>
        <dbReference type="Rhea" id="RHEA:64428"/>
        <dbReference type="ChEBI" id="CHEBI:15378"/>
        <dbReference type="ChEBI" id="CHEBI:73779"/>
    </reaction>
    <physiologicalReaction direction="left-to-right" evidence="20">
        <dbReference type="Rhea" id="RHEA:64429"/>
    </physiologicalReaction>
</comment>
<evidence type="ECO:0000256" key="27">
    <source>
        <dbReference type="ARBA" id="ARBA00043099"/>
    </source>
</evidence>
<dbReference type="FunFam" id="1.20.1250.20:FF:000049">
    <property type="entry name" value="Solute carrier family 15 member 2"/>
    <property type="match status" value="1"/>
</dbReference>
<comment type="catalytic activity">
    <reaction evidence="21">
        <text>glycyl-L-glutamine(out) + H(+)(out) = glycyl-L-glutamine(in) + H(+)(in)</text>
        <dbReference type="Rhea" id="RHEA:71671"/>
        <dbReference type="ChEBI" id="CHEBI:15378"/>
        <dbReference type="ChEBI" id="CHEBI:74392"/>
    </reaction>
    <physiologicalReaction direction="left-to-right" evidence="21">
        <dbReference type="Rhea" id="RHEA:71672"/>
    </physiologicalReaction>
    <physiologicalReaction direction="right-to-left" evidence="21">
        <dbReference type="Rhea" id="RHEA:71673"/>
    </physiologicalReaction>
</comment>
<comment type="catalytic activity">
    <reaction evidence="44">
        <text>L-alanyl-L-leucyl-L-alanine(out) + H(+)(out) = L-alanyl-L-leucyl-L-alanine(in) + H(+)(in)</text>
        <dbReference type="Rhea" id="RHEA:71723"/>
        <dbReference type="ChEBI" id="CHEBI:15378"/>
        <dbReference type="ChEBI" id="CHEBI:191212"/>
    </reaction>
    <physiologicalReaction direction="left-to-right" evidence="44">
        <dbReference type="Rhea" id="RHEA:71724"/>
    </physiologicalReaction>
</comment>
<evidence type="ECO:0000256" key="19">
    <source>
        <dbReference type="ARBA" id="ARBA00036347"/>
    </source>
</evidence>
<feature type="transmembrane region" description="Helical" evidence="47">
    <location>
        <begin position="126"/>
        <end position="147"/>
    </location>
</feature>
<dbReference type="GO" id="GO:0015031">
    <property type="term" value="P:protein transport"/>
    <property type="evidence" value="ECO:0007669"/>
    <property type="project" value="UniProtKB-KW"/>
</dbReference>
<comment type="catalytic activity">
    <reaction evidence="19">
        <text>glycyl-L-aspartate(out) + 2 H(+)(out) = glycyl-L-aspartate(in) + 2 H(+)(in)</text>
        <dbReference type="Rhea" id="RHEA:71687"/>
        <dbReference type="ChEBI" id="CHEBI:15378"/>
        <dbReference type="ChEBI" id="CHEBI:191204"/>
    </reaction>
    <physiologicalReaction direction="left-to-right" evidence="19">
        <dbReference type="Rhea" id="RHEA:71688"/>
    </physiologicalReaction>
    <physiologicalReaction direction="right-to-left" evidence="19">
        <dbReference type="Rhea" id="RHEA:71689"/>
    </physiologicalReaction>
</comment>
<dbReference type="GeneTree" id="ENSGT00940000155995"/>
<evidence type="ECO:0000256" key="43">
    <source>
        <dbReference type="ARBA" id="ARBA00052549"/>
    </source>
</evidence>
<proteinExistence type="inferred from homology"/>
<evidence type="ECO:0000256" key="5">
    <source>
        <dbReference type="ARBA" id="ARBA00022475"/>
    </source>
</evidence>
<dbReference type="GO" id="GO:0015293">
    <property type="term" value="F:symporter activity"/>
    <property type="evidence" value="ECO:0007669"/>
    <property type="project" value="UniProtKB-KW"/>
</dbReference>
<keyword evidence="8" id="KW-0571">Peptide transport</keyword>
<evidence type="ECO:0000313" key="49">
    <source>
        <dbReference type="Proteomes" id="UP000265040"/>
    </source>
</evidence>
<dbReference type="PROSITE" id="PS01022">
    <property type="entry name" value="PTR2_1"/>
    <property type="match status" value="1"/>
</dbReference>
<comment type="catalytic activity">
    <reaction evidence="18">
        <text>glycylglycyl-L-proline(out) + H(+)(out) = glycylglycyl-L-proline(in) + H(+)(in)</text>
        <dbReference type="Rhea" id="RHEA:64440"/>
        <dbReference type="ChEBI" id="CHEBI:15378"/>
        <dbReference type="ChEBI" id="CHEBI:155851"/>
    </reaction>
    <physiologicalReaction direction="left-to-right" evidence="18">
        <dbReference type="Rhea" id="RHEA:64441"/>
    </physiologicalReaction>
</comment>
<dbReference type="InterPro" id="IPR036259">
    <property type="entry name" value="MFS_trans_sf"/>
</dbReference>
<evidence type="ECO:0000256" key="28">
    <source>
        <dbReference type="ARBA" id="ARBA00045775"/>
    </source>
</evidence>
<evidence type="ECO:0000256" key="44">
    <source>
        <dbReference type="ARBA" id="ARBA00052590"/>
    </source>
</evidence>
<evidence type="ECO:0000256" key="1">
    <source>
        <dbReference type="ARBA" id="ARBA00004221"/>
    </source>
</evidence>
<evidence type="ECO:0000256" key="11">
    <source>
        <dbReference type="ARBA" id="ARBA00023136"/>
    </source>
</evidence>
<comment type="catalytic activity">
    <reaction evidence="23">
        <text>glycylglycyl-L-isoleucine(out) + H(+)(out) = glycylglycyl-L-isoleucine(in) + H(+)(in)</text>
        <dbReference type="Rhea" id="RHEA:64436"/>
        <dbReference type="ChEBI" id="CHEBI:15378"/>
        <dbReference type="ChEBI" id="CHEBI:155850"/>
    </reaction>
    <physiologicalReaction direction="left-to-right" evidence="23">
        <dbReference type="Rhea" id="RHEA:64437"/>
    </physiologicalReaction>
</comment>
<comment type="catalytic activity">
    <reaction evidence="43">
        <text>L-methionyl-L-phenylalanyl-L-methionine(out) + H(+)(out) = L-methionyl-L-phenylalanyl-L-methionine(in) + H(+)(in)</text>
        <dbReference type="Rhea" id="RHEA:71719"/>
        <dbReference type="ChEBI" id="CHEBI:15378"/>
        <dbReference type="ChEBI" id="CHEBI:191211"/>
    </reaction>
    <physiologicalReaction direction="left-to-right" evidence="43">
        <dbReference type="Rhea" id="RHEA:71720"/>
    </physiologicalReaction>
</comment>
<evidence type="ECO:0000256" key="36">
    <source>
        <dbReference type="ARBA" id="ARBA00051565"/>
    </source>
</evidence>
<comment type="catalytic activity">
    <reaction evidence="39">
        <text>N(alpha)-formyl-L-methionyl-L-leucyl-L-phenylalanine(out) + 2 H(+)(out) = N(alpha)-formyl-L-methionyl-L-leucyl-L-phenylalanine(in) + 2 H(+)(in)</text>
        <dbReference type="Rhea" id="RHEA:75399"/>
        <dbReference type="ChEBI" id="CHEBI:15378"/>
        <dbReference type="ChEBI" id="CHEBI:194314"/>
    </reaction>
</comment>
<evidence type="ECO:0000256" key="38">
    <source>
        <dbReference type="ARBA" id="ARBA00051804"/>
    </source>
</evidence>
<evidence type="ECO:0000256" key="42">
    <source>
        <dbReference type="ARBA" id="ARBA00052370"/>
    </source>
</evidence>
<feature type="transmembrane region" description="Helical" evidence="47">
    <location>
        <begin position="92"/>
        <end position="114"/>
    </location>
</feature>
<comment type="subcellular location">
    <subcellularLocation>
        <location evidence="1">Apical cell membrane</location>
    </subcellularLocation>
    <subcellularLocation>
        <location evidence="2">Cell membrane</location>
        <topology evidence="2">Multi-pass membrane protein</topology>
    </subcellularLocation>
    <subcellularLocation>
        <location evidence="45">Membrane</location>
        <topology evidence="45">Multi-pass membrane protein</topology>
    </subcellularLocation>
</comment>
<keyword evidence="5" id="KW-1003">Cell membrane</keyword>
<evidence type="ECO:0000256" key="13">
    <source>
        <dbReference type="ARBA" id="ARBA00023494"/>
    </source>
</evidence>
<feature type="transmembrane region" description="Helical" evidence="47">
    <location>
        <begin position="594"/>
        <end position="618"/>
    </location>
</feature>
<evidence type="ECO:0000256" key="16">
    <source>
        <dbReference type="ARBA" id="ARBA00035846"/>
    </source>
</evidence>
<dbReference type="InterPro" id="IPR018456">
    <property type="entry name" value="PTR2_symporter_CS"/>
</dbReference>
<evidence type="ECO:0000256" key="6">
    <source>
        <dbReference type="ARBA" id="ARBA00022692"/>
    </source>
</evidence>
<organism evidence="48 49">
    <name type="scientific">Anabas testudineus</name>
    <name type="common">Climbing perch</name>
    <name type="synonym">Anthias testudineus</name>
    <dbReference type="NCBI Taxonomy" id="64144"/>
    <lineage>
        <taxon>Eukaryota</taxon>
        <taxon>Metazoa</taxon>
        <taxon>Chordata</taxon>
        <taxon>Craniata</taxon>
        <taxon>Vertebrata</taxon>
        <taxon>Euteleostomi</taxon>
        <taxon>Actinopterygii</taxon>
        <taxon>Neopterygii</taxon>
        <taxon>Teleostei</taxon>
        <taxon>Neoteleostei</taxon>
        <taxon>Acanthomorphata</taxon>
        <taxon>Anabantaria</taxon>
        <taxon>Anabantiformes</taxon>
        <taxon>Anabantoidei</taxon>
        <taxon>Anabantidae</taxon>
        <taxon>Anabas</taxon>
    </lineage>
</organism>
<comment type="similarity">
    <text evidence="3 45">Belongs to the major facilitator superfamily. Proton-dependent oligopeptide transporter (POT/PTR) (TC 2.A.17) family.</text>
</comment>
<comment type="catalytic activity">
    <reaction evidence="30">
        <text>L-aspartyl-glycine(out) + 2 H(+)(out) = L-aspartyl-glycine(in) + 2 H(+)(in)</text>
        <dbReference type="Rhea" id="RHEA:71683"/>
        <dbReference type="ChEBI" id="CHEBI:15378"/>
        <dbReference type="ChEBI" id="CHEBI:191203"/>
    </reaction>
    <physiologicalReaction direction="left-to-right" evidence="30">
        <dbReference type="Rhea" id="RHEA:71684"/>
    </physiologicalReaction>
</comment>
<evidence type="ECO:0000256" key="17">
    <source>
        <dbReference type="ARBA" id="ARBA00036064"/>
    </source>
</evidence>
<feature type="transmembrane region" description="Helical" evidence="47">
    <location>
        <begin position="562"/>
        <end position="582"/>
    </location>
</feature>
<comment type="catalytic activity">
    <reaction evidence="13">
        <text>glycyl-sarcosine(out) + H(+)(out) = glycyl-sarcosine(in) + H(+)(in)</text>
        <dbReference type="Rhea" id="RHEA:64396"/>
        <dbReference type="ChEBI" id="CHEBI:15378"/>
        <dbReference type="ChEBI" id="CHEBI:155838"/>
    </reaction>
    <physiologicalReaction direction="left-to-right" evidence="13">
        <dbReference type="Rhea" id="RHEA:64397"/>
    </physiologicalReaction>
</comment>
<evidence type="ECO:0000256" key="37">
    <source>
        <dbReference type="ARBA" id="ARBA00051580"/>
    </source>
</evidence>
<comment type="catalytic activity">
    <reaction evidence="17">
        <text>glycyl-L-glutamate(out) + 2 H(+)(out) = glycyl-L-glutamate(in) + 2 H(+)(in)</text>
        <dbReference type="Rhea" id="RHEA:71691"/>
        <dbReference type="ChEBI" id="CHEBI:15378"/>
        <dbReference type="ChEBI" id="CHEBI:73784"/>
    </reaction>
    <physiologicalReaction direction="left-to-right" evidence="17">
        <dbReference type="Rhea" id="RHEA:71692"/>
    </physiologicalReaction>
</comment>
<keyword evidence="4 45" id="KW-0813">Transport</keyword>
<comment type="catalytic activity">
    <reaction evidence="35">
        <text>L-phenylalanyl-L-leucine(out) + H(+)(out) = L-phenylalanyl-L-leucine(in) + H(+)(in)</text>
        <dbReference type="Rhea" id="RHEA:71699"/>
        <dbReference type="ChEBI" id="CHEBI:15378"/>
        <dbReference type="ChEBI" id="CHEBI:190710"/>
    </reaction>
    <physiologicalReaction direction="left-to-right" evidence="35">
        <dbReference type="Rhea" id="RHEA:71700"/>
    </physiologicalReaction>
</comment>
<evidence type="ECO:0000256" key="2">
    <source>
        <dbReference type="ARBA" id="ARBA00004651"/>
    </source>
</evidence>
<evidence type="ECO:0000256" key="31">
    <source>
        <dbReference type="ARBA" id="ARBA00050377"/>
    </source>
</evidence>
<feature type="transmembrane region" description="Helical" evidence="47">
    <location>
        <begin position="67"/>
        <end position="86"/>
    </location>
</feature>
<evidence type="ECO:0000256" key="26">
    <source>
        <dbReference type="ARBA" id="ARBA00042837"/>
    </source>
</evidence>
<dbReference type="Proteomes" id="UP000265040">
    <property type="component" value="Chromosome 21"/>
</dbReference>
<reference evidence="48" key="3">
    <citation type="submission" date="2025-09" db="UniProtKB">
        <authorList>
            <consortium name="Ensembl"/>
        </authorList>
    </citation>
    <scope>IDENTIFICATION</scope>
</reference>
<comment type="catalytic activity">
    <reaction evidence="31">
        <text>L-lysyl-glycine(out) + H(+)(out) = L-lysyl-glycine(in) + H(+)(in)</text>
        <dbReference type="Rhea" id="RHEA:71679"/>
        <dbReference type="ChEBI" id="CHEBI:15378"/>
        <dbReference type="ChEBI" id="CHEBI:191202"/>
    </reaction>
    <physiologicalReaction direction="left-to-right" evidence="31">
        <dbReference type="Rhea" id="RHEA:71680"/>
    </physiologicalReaction>
    <physiologicalReaction direction="right-to-left" evidence="31">
        <dbReference type="Rhea" id="RHEA:71681"/>
    </physiologicalReaction>
</comment>
<comment type="catalytic activity">
    <reaction evidence="40">
        <text>L-leucyl-L-leucine(out) + H(+)(out) = L-leucyl-L-leucine(in) + H(+)(in)</text>
        <dbReference type="Rhea" id="RHEA:71715"/>
        <dbReference type="ChEBI" id="CHEBI:15378"/>
        <dbReference type="ChEBI" id="CHEBI:191208"/>
    </reaction>
    <physiologicalReaction direction="left-to-right" evidence="40">
        <dbReference type="Rhea" id="RHEA:71716"/>
    </physiologicalReaction>
</comment>
<evidence type="ECO:0000256" key="47">
    <source>
        <dbReference type="SAM" id="Phobius"/>
    </source>
</evidence>
<keyword evidence="9" id="KW-0653">Protein transport</keyword>
<comment type="catalytic activity">
    <reaction evidence="42">
        <text>L-alanyl-L-aspartate(out) + 2 H(+)(out) = L-alanyl-L-aspartate(in) + 2 H(+)(in)</text>
        <dbReference type="Rhea" id="RHEA:71695"/>
        <dbReference type="ChEBI" id="CHEBI:15378"/>
        <dbReference type="ChEBI" id="CHEBI:74363"/>
    </reaction>
    <physiologicalReaction direction="left-to-right" evidence="42">
        <dbReference type="Rhea" id="RHEA:71696"/>
    </physiologicalReaction>
</comment>
<comment type="catalytic activity">
    <reaction evidence="16">
        <text>glycyl-L-leucine(out) + H(+)(out) = glycyl-L-leucine(in) + H(+)(in)</text>
        <dbReference type="Rhea" id="RHEA:71675"/>
        <dbReference type="ChEBI" id="CHEBI:15378"/>
        <dbReference type="ChEBI" id="CHEBI:143163"/>
    </reaction>
    <physiologicalReaction direction="left-to-right" evidence="16">
        <dbReference type="Rhea" id="RHEA:71676"/>
    </physiologicalReaction>
</comment>
<evidence type="ECO:0000256" key="25">
    <source>
        <dbReference type="ARBA" id="ARBA00041329"/>
    </source>
</evidence>
<evidence type="ECO:0000256" key="34">
    <source>
        <dbReference type="ARBA" id="ARBA00051307"/>
    </source>
</evidence>
<evidence type="ECO:0000256" key="22">
    <source>
        <dbReference type="ARBA" id="ARBA00036857"/>
    </source>
</evidence>
<keyword evidence="6 45" id="KW-0812">Transmembrane</keyword>
<comment type="catalytic activity">
    <reaction evidence="36">
        <text>L-alanyl-L-lysine(out) + H(+)(out) = L-alanyl-L-lysine(in) + H(+)(in)</text>
        <dbReference type="Rhea" id="RHEA:72611"/>
        <dbReference type="ChEBI" id="CHEBI:15378"/>
        <dbReference type="ChEBI" id="CHEBI:192470"/>
    </reaction>
    <physiologicalReaction direction="left-to-right" evidence="36">
        <dbReference type="Rhea" id="RHEA:72612"/>
    </physiologicalReaction>
</comment>
<evidence type="ECO:0000256" key="3">
    <source>
        <dbReference type="ARBA" id="ARBA00005982"/>
    </source>
</evidence>
<evidence type="ECO:0000256" key="7">
    <source>
        <dbReference type="ARBA" id="ARBA00022847"/>
    </source>
</evidence>
<feature type="compositionally biased region" description="Basic and acidic residues" evidence="46">
    <location>
        <begin position="638"/>
        <end position="665"/>
    </location>
</feature>
<feature type="region of interest" description="Disordered" evidence="46">
    <location>
        <begin position="629"/>
        <end position="665"/>
    </location>
</feature>
<dbReference type="Ensembl" id="ENSATET00000066086.2">
    <property type="protein sequence ID" value="ENSATEP00000054045.2"/>
    <property type="gene ID" value="ENSATEG00000014517.3"/>
</dbReference>
<keyword evidence="49" id="KW-1185">Reference proteome</keyword>
<feature type="transmembrane region" description="Helical" evidence="47">
    <location>
        <begin position="206"/>
        <end position="232"/>
    </location>
</feature>
<evidence type="ECO:0000256" key="14">
    <source>
        <dbReference type="ARBA" id="ARBA00023522"/>
    </source>
</evidence>
<keyword evidence="11 47" id="KW-0472">Membrane</keyword>
<dbReference type="FunFam" id="1.20.1250.20:FF:000205">
    <property type="entry name" value="Solute carrier family 15 oligopeptide transporter member 1"/>
    <property type="match status" value="1"/>
</dbReference>
<feature type="transmembrane region" description="Helical" evidence="47">
    <location>
        <begin position="287"/>
        <end position="305"/>
    </location>
</feature>
<evidence type="ECO:0000256" key="35">
    <source>
        <dbReference type="ARBA" id="ARBA00051459"/>
    </source>
</evidence>
<comment type="catalytic activity">
    <reaction evidence="14">
        <text>a dipeptide(out) + H(+)(out) = a dipeptide(in) + H(+)(in)</text>
        <dbReference type="Rhea" id="RHEA:64392"/>
        <dbReference type="ChEBI" id="CHEBI:15378"/>
        <dbReference type="ChEBI" id="CHEBI:90799"/>
    </reaction>
    <physiologicalReaction direction="left-to-right" evidence="14">
        <dbReference type="Rhea" id="RHEA:64393"/>
    </physiologicalReaction>
</comment>
<dbReference type="SUPFAM" id="SSF103473">
    <property type="entry name" value="MFS general substrate transporter"/>
    <property type="match status" value="1"/>
</dbReference>
<dbReference type="AlphaFoldDB" id="A0A7N6AUK8"/>
<comment type="catalytic activity">
    <reaction evidence="29">
        <text>L-alanyl-L-proline(out) + H(+)(out) = L-alanyl-L-proline(in) + H(+)(in)</text>
        <dbReference type="Rhea" id="RHEA:64420"/>
        <dbReference type="ChEBI" id="CHEBI:15378"/>
        <dbReference type="ChEBI" id="CHEBI:155848"/>
    </reaction>
    <physiologicalReaction direction="left-to-right" evidence="29">
        <dbReference type="Rhea" id="RHEA:64421"/>
    </physiologicalReaction>
</comment>
<evidence type="ECO:0000256" key="41">
    <source>
        <dbReference type="ARBA" id="ARBA00052153"/>
    </source>
</evidence>
<dbReference type="PROSITE" id="PS01023">
    <property type="entry name" value="PTR2_2"/>
    <property type="match status" value="1"/>
</dbReference>
<evidence type="ECO:0000256" key="10">
    <source>
        <dbReference type="ARBA" id="ARBA00022989"/>
    </source>
</evidence>
<comment type="catalytic activity">
    <reaction evidence="32">
        <text>L-alanyl-L-valine(out) + H(+)(out) = L-alanyl-L-valine(in) + H(+)(in)</text>
        <dbReference type="Rhea" id="RHEA:72615"/>
        <dbReference type="ChEBI" id="CHEBI:15378"/>
        <dbReference type="ChEBI" id="CHEBI:192471"/>
    </reaction>
    <physiologicalReaction direction="left-to-right" evidence="32">
        <dbReference type="Rhea" id="RHEA:72616"/>
    </physiologicalReaction>
</comment>